<dbReference type="RefSeq" id="WP_408263006.1">
    <property type="nucleotide sequence ID" value="NZ_JAQQCK010000009.1"/>
</dbReference>
<comment type="caution">
    <text evidence="1">The sequence shown here is derived from an EMBL/GenBank/DDBJ whole genome shotgun (WGS) entry which is preliminary data.</text>
</comment>
<accession>A0ABW9BNQ2</accession>
<organism evidence="1 2">
    <name type="scientific">Paraburkholderia phytofirmans</name>
    <dbReference type="NCBI Taxonomy" id="261302"/>
    <lineage>
        <taxon>Bacteria</taxon>
        <taxon>Pseudomonadati</taxon>
        <taxon>Pseudomonadota</taxon>
        <taxon>Betaproteobacteria</taxon>
        <taxon>Burkholderiales</taxon>
        <taxon>Burkholderiaceae</taxon>
        <taxon>Paraburkholderia</taxon>
    </lineage>
</organism>
<evidence type="ECO:0000313" key="2">
    <source>
        <dbReference type="Proteomes" id="UP001629274"/>
    </source>
</evidence>
<dbReference type="Proteomes" id="UP001629274">
    <property type="component" value="Unassembled WGS sequence"/>
</dbReference>
<keyword evidence="2" id="KW-1185">Reference proteome</keyword>
<protein>
    <submittedName>
        <fullName evidence="1">Uncharacterized protein</fullName>
    </submittedName>
</protein>
<name>A0ABW9BNQ2_9BURK</name>
<sequence>MPLHKAFVVQTVNKKPLRRKSERSGFFVAAQCAPRLMPAIKGSSNRFIA</sequence>
<evidence type="ECO:0000313" key="1">
    <source>
        <dbReference type="EMBL" id="MFM0241465.1"/>
    </source>
</evidence>
<gene>
    <name evidence="1" type="ORF">PQR03_25325</name>
</gene>
<dbReference type="EMBL" id="JAQQDR010000009">
    <property type="protein sequence ID" value="MFM0241465.1"/>
    <property type="molecule type" value="Genomic_DNA"/>
</dbReference>
<reference evidence="1 2" key="1">
    <citation type="journal article" date="2024" name="Chem. Sci.">
        <title>Discovery of megapolipeptins by genome mining of a Burkholderiales bacteria collection.</title>
        <authorList>
            <person name="Paulo B.S."/>
            <person name="Recchia M.J.J."/>
            <person name="Lee S."/>
            <person name="Fergusson C.H."/>
            <person name="Romanowski S.B."/>
            <person name="Hernandez A."/>
            <person name="Krull N."/>
            <person name="Liu D.Y."/>
            <person name="Cavanagh H."/>
            <person name="Bos A."/>
            <person name="Gray C.A."/>
            <person name="Murphy B.T."/>
            <person name="Linington R.G."/>
            <person name="Eustaquio A.S."/>
        </authorList>
    </citation>
    <scope>NUCLEOTIDE SEQUENCE [LARGE SCALE GENOMIC DNA]</scope>
    <source>
        <strain evidence="1 2">RL17-351-BIE-A</strain>
    </source>
</reference>
<proteinExistence type="predicted"/>